<dbReference type="RefSeq" id="WP_092853809.1">
    <property type="nucleotide sequence ID" value="NZ_FOMI01000013.1"/>
</dbReference>
<dbReference type="EMBL" id="FOMI01000013">
    <property type="protein sequence ID" value="SFD41503.1"/>
    <property type="molecule type" value="Genomic_DNA"/>
</dbReference>
<protein>
    <submittedName>
        <fullName evidence="1">Uncharacterized protein</fullName>
    </submittedName>
</protein>
<evidence type="ECO:0000313" key="1">
    <source>
        <dbReference type="EMBL" id="SFD41503.1"/>
    </source>
</evidence>
<dbReference type="OrthoDB" id="1028171at2"/>
<evidence type="ECO:0000313" key="2">
    <source>
        <dbReference type="Proteomes" id="UP000199439"/>
    </source>
</evidence>
<keyword evidence="2" id="KW-1185">Reference proteome</keyword>
<accession>A0A1I1SCB6</accession>
<dbReference type="AlphaFoldDB" id="A0A1I1SCB6"/>
<gene>
    <name evidence="1" type="ORF">SAMN04487987_11314</name>
</gene>
<dbReference type="Proteomes" id="UP000199439">
    <property type="component" value="Unassembled WGS sequence"/>
</dbReference>
<sequence>MKTGIIIGILVVIGIIYFVSRNKSGTNKNIQVAKQIQLAELESVMTQLLDGKMEYDFFGITSDGIDCIYFADNNGKINIEFEVMTNDQKPYVEKITSFANKNNYNLVKTTYGNKPHYSDLKEAPVYKFELNADKYKATEIGTEIMTKIFNKNGTTKFDVVP</sequence>
<organism evidence="1 2">
    <name type="scientific">Algibacter pectinivorans</name>
    <dbReference type="NCBI Taxonomy" id="870482"/>
    <lineage>
        <taxon>Bacteria</taxon>
        <taxon>Pseudomonadati</taxon>
        <taxon>Bacteroidota</taxon>
        <taxon>Flavobacteriia</taxon>
        <taxon>Flavobacteriales</taxon>
        <taxon>Flavobacteriaceae</taxon>
        <taxon>Algibacter</taxon>
    </lineage>
</organism>
<reference evidence="2" key="1">
    <citation type="submission" date="2016-10" db="EMBL/GenBank/DDBJ databases">
        <authorList>
            <person name="Varghese N."/>
            <person name="Submissions S."/>
        </authorList>
    </citation>
    <scope>NUCLEOTIDE SEQUENCE [LARGE SCALE GENOMIC DNA]</scope>
    <source>
        <strain evidence="2">DSM 25730</strain>
    </source>
</reference>
<proteinExistence type="predicted"/>
<name>A0A1I1SCB6_9FLAO</name>